<dbReference type="GO" id="GO:0005524">
    <property type="term" value="F:ATP binding"/>
    <property type="evidence" value="ECO:0007669"/>
    <property type="project" value="UniProtKB-KW"/>
</dbReference>
<dbReference type="NCBIfam" id="TIGR00041">
    <property type="entry name" value="DTMP_kinase"/>
    <property type="match status" value="1"/>
</dbReference>
<comment type="similarity">
    <text evidence="2">Belongs to the thymidylate kinase family.</text>
</comment>
<protein>
    <recommendedName>
        <fullName evidence="4">Thymidylate kinase</fullName>
        <ecNumber evidence="3">2.7.4.9</ecNumber>
    </recommendedName>
</protein>
<evidence type="ECO:0000313" key="11">
    <source>
        <dbReference type="EMBL" id="KIK92646.1"/>
    </source>
</evidence>
<dbReference type="Gene3D" id="3.40.50.300">
    <property type="entry name" value="P-loop containing nucleotide triphosphate hydrolases"/>
    <property type="match status" value="1"/>
</dbReference>
<dbReference type="GO" id="GO:0006233">
    <property type="term" value="P:dTDP biosynthetic process"/>
    <property type="evidence" value="ECO:0007669"/>
    <property type="project" value="InterPro"/>
</dbReference>
<dbReference type="InterPro" id="IPR027417">
    <property type="entry name" value="P-loop_NTPase"/>
</dbReference>
<dbReference type="Pfam" id="PF02223">
    <property type="entry name" value="Thymidylate_kin"/>
    <property type="match status" value="1"/>
</dbReference>
<dbReference type="EC" id="2.7.4.9" evidence="3"/>
<evidence type="ECO:0000256" key="6">
    <source>
        <dbReference type="ARBA" id="ARBA00022727"/>
    </source>
</evidence>
<keyword evidence="5" id="KW-0808">Transferase</keyword>
<dbReference type="CDD" id="cd01672">
    <property type="entry name" value="TMPK"/>
    <property type="match status" value="1"/>
</dbReference>
<organism evidence="11 12">
    <name type="scientific">Paxillus rubicundulus Ve08.2h10</name>
    <dbReference type="NCBI Taxonomy" id="930991"/>
    <lineage>
        <taxon>Eukaryota</taxon>
        <taxon>Fungi</taxon>
        <taxon>Dikarya</taxon>
        <taxon>Basidiomycota</taxon>
        <taxon>Agaricomycotina</taxon>
        <taxon>Agaricomycetes</taxon>
        <taxon>Agaricomycetidae</taxon>
        <taxon>Boletales</taxon>
        <taxon>Paxilineae</taxon>
        <taxon>Paxillaceae</taxon>
        <taxon>Paxillus</taxon>
    </lineage>
</organism>
<keyword evidence="6" id="KW-0545">Nucleotide biosynthesis</keyword>
<keyword evidence="12" id="KW-1185">Reference proteome</keyword>
<dbReference type="GO" id="GO:0006227">
    <property type="term" value="P:dUDP biosynthetic process"/>
    <property type="evidence" value="ECO:0007669"/>
    <property type="project" value="TreeGrafter"/>
</dbReference>
<dbReference type="HAMAP" id="MF_00165">
    <property type="entry name" value="Thymidylate_kinase"/>
    <property type="match status" value="1"/>
</dbReference>
<keyword evidence="9" id="KW-0067">ATP-binding</keyword>
<evidence type="ECO:0000256" key="2">
    <source>
        <dbReference type="ARBA" id="ARBA00009776"/>
    </source>
</evidence>
<feature type="domain" description="Thymidylate kinase-like" evidence="10">
    <location>
        <begin position="12"/>
        <end position="204"/>
    </location>
</feature>
<comment type="pathway">
    <text evidence="1">Pyrimidine metabolism; dTTP biosynthesis.</text>
</comment>
<proteinExistence type="inferred from homology"/>
<keyword evidence="8" id="KW-0418">Kinase</keyword>
<evidence type="ECO:0000256" key="3">
    <source>
        <dbReference type="ARBA" id="ARBA00012980"/>
    </source>
</evidence>
<evidence type="ECO:0000256" key="8">
    <source>
        <dbReference type="ARBA" id="ARBA00022777"/>
    </source>
</evidence>
<dbReference type="STRING" id="930991.A0A0D0DUE5"/>
<dbReference type="GO" id="GO:0005634">
    <property type="term" value="C:nucleus"/>
    <property type="evidence" value="ECO:0007669"/>
    <property type="project" value="TreeGrafter"/>
</dbReference>
<dbReference type="GO" id="GO:0005829">
    <property type="term" value="C:cytosol"/>
    <property type="evidence" value="ECO:0007669"/>
    <property type="project" value="TreeGrafter"/>
</dbReference>
<sequence length="225" mass="24964">MSPPNRGAFIAIEGLDRSGKSTQAARLLSRLQSDSAHAQSSDPSAVLIKFPDRTTAIGKTIDGYLRSETELDDHAIHLLFSANRWELAPIIQAHLTAGTTVLADRYAFSGIAFSAQKTPPLRYEWCRAPDVGLPAPDLTLFLNVEPEVAMLRGGYGEERYETREVQRKVREVFERIGREMNEGESGKWVVVDAGQDRDKVAQDIWEAVEPVLNCVDSPVTGLWEI</sequence>
<reference evidence="12" key="2">
    <citation type="submission" date="2015-01" db="EMBL/GenBank/DDBJ databases">
        <title>Evolutionary Origins and Diversification of the Mycorrhizal Mutualists.</title>
        <authorList>
            <consortium name="DOE Joint Genome Institute"/>
            <consortium name="Mycorrhizal Genomics Consortium"/>
            <person name="Kohler A."/>
            <person name="Kuo A."/>
            <person name="Nagy L.G."/>
            <person name="Floudas D."/>
            <person name="Copeland A."/>
            <person name="Barry K.W."/>
            <person name="Cichocki N."/>
            <person name="Veneault-Fourrey C."/>
            <person name="LaButti K."/>
            <person name="Lindquist E.A."/>
            <person name="Lipzen A."/>
            <person name="Lundell T."/>
            <person name="Morin E."/>
            <person name="Murat C."/>
            <person name="Riley R."/>
            <person name="Ohm R."/>
            <person name="Sun H."/>
            <person name="Tunlid A."/>
            <person name="Henrissat B."/>
            <person name="Grigoriev I.V."/>
            <person name="Hibbett D.S."/>
            <person name="Martin F."/>
        </authorList>
    </citation>
    <scope>NUCLEOTIDE SEQUENCE [LARGE SCALE GENOMIC DNA]</scope>
    <source>
        <strain evidence="12">Ve08.2h10</strain>
    </source>
</reference>
<evidence type="ECO:0000256" key="1">
    <source>
        <dbReference type="ARBA" id="ARBA00004992"/>
    </source>
</evidence>
<dbReference type="SUPFAM" id="SSF52540">
    <property type="entry name" value="P-loop containing nucleoside triphosphate hydrolases"/>
    <property type="match status" value="1"/>
</dbReference>
<dbReference type="HOGENOM" id="CLU_049131_3_1_1"/>
<evidence type="ECO:0000256" key="4">
    <source>
        <dbReference type="ARBA" id="ARBA00017144"/>
    </source>
</evidence>
<evidence type="ECO:0000256" key="9">
    <source>
        <dbReference type="ARBA" id="ARBA00022840"/>
    </source>
</evidence>
<dbReference type="EMBL" id="KN825259">
    <property type="protein sequence ID" value="KIK92646.1"/>
    <property type="molecule type" value="Genomic_DNA"/>
</dbReference>
<name>A0A0D0DUE5_9AGAM</name>
<evidence type="ECO:0000259" key="10">
    <source>
        <dbReference type="Pfam" id="PF02223"/>
    </source>
</evidence>
<dbReference type="FunCoup" id="A0A0D0DUE5">
    <property type="interactions" value="385"/>
</dbReference>
<dbReference type="GO" id="GO:0006235">
    <property type="term" value="P:dTTP biosynthetic process"/>
    <property type="evidence" value="ECO:0007669"/>
    <property type="project" value="TreeGrafter"/>
</dbReference>
<dbReference type="AlphaFoldDB" id="A0A0D0DUE5"/>
<gene>
    <name evidence="11" type="ORF">PAXRUDRAFT_146891</name>
</gene>
<dbReference type="InParanoid" id="A0A0D0DUE5"/>
<evidence type="ECO:0000313" key="12">
    <source>
        <dbReference type="Proteomes" id="UP000054538"/>
    </source>
</evidence>
<dbReference type="PANTHER" id="PTHR10344">
    <property type="entry name" value="THYMIDYLATE KINASE"/>
    <property type="match status" value="1"/>
</dbReference>
<accession>A0A0D0DUE5</accession>
<dbReference type="GO" id="GO:0004550">
    <property type="term" value="F:nucleoside diphosphate kinase activity"/>
    <property type="evidence" value="ECO:0007669"/>
    <property type="project" value="TreeGrafter"/>
</dbReference>
<evidence type="ECO:0000256" key="5">
    <source>
        <dbReference type="ARBA" id="ARBA00022679"/>
    </source>
</evidence>
<dbReference type="GO" id="GO:0004798">
    <property type="term" value="F:dTMP kinase activity"/>
    <property type="evidence" value="ECO:0007669"/>
    <property type="project" value="UniProtKB-EC"/>
</dbReference>
<evidence type="ECO:0000256" key="7">
    <source>
        <dbReference type="ARBA" id="ARBA00022741"/>
    </source>
</evidence>
<keyword evidence="7" id="KW-0547">Nucleotide-binding</keyword>
<dbReference type="InterPro" id="IPR039430">
    <property type="entry name" value="Thymidylate_kin-like_dom"/>
</dbReference>
<dbReference type="FunFam" id="3.40.50.300:FF:000679">
    <property type="entry name" value="Thymidylate kinase"/>
    <property type="match status" value="1"/>
</dbReference>
<reference evidence="11 12" key="1">
    <citation type="submission" date="2014-04" db="EMBL/GenBank/DDBJ databases">
        <authorList>
            <consortium name="DOE Joint Genome Institute"/>
            <person name="Kuo A."/>
            <person name="Kohler A."/>
            <person name="Jargeat P."/>
            <person name="Nagy L.G."/>
            <person name="Floudas D."/>
            <person name="Copeland A."/>
            <person name="Barry K.W."/>
            <person name="Cichocki N."/>
            <person name="Veneault-Fourrey C."/>
            <person name="LaButti K."/>
            <person name="Lindquist E.A."/>
            <person name="Lipzen A."/>
            <person name="Lundell T."/>
            <person name="Morin E."/>
            <person name="Murat C."/>
            <person name="Sun H."/>
            <person name="Tunlid A."/>
            <person name="Henrissat B."/>
            <person name="Grigoriev I.V."/>
            <person name="Hibbett D.S."/>
            <person name="Martin F."/>
            <person name="Nordberg H.P."/>
            <person name="Cantor M.N."/>
            <person name="Hua S.X."/>
        </authorList>
    </citation>
    <scope>NUCLEOTIDE SEQUENCE [LARGE SCALE GENOMIC DNA]</scope>
    <source>
        <strain evidence="11 12">Ve08.2h10</strain>
    </source>
</reference>
<dbReference type="PANTHER" id="PTHR10344:SF1">
    <property type="entry name" value="THYMIDYLATE KINASE"/>
    <property type="match status" value="1"/>
</dbReference>
<dbReference type="Proteomes" id="UP000054538">
    <property type="component" value="Unassembled WGS sequence"/>
</dbReference>
<dbReference type="InterPro" id="IPR018094">
    <property type="entry name" value="Thymidylate_kinase"/>
</dbReference>
<dbReference type="OrthoDB" id="425602at2759"/>